<keyword evidence="2" id="KW-0378">Hydrolase</keyword>
<comment type="similarity">
    <text evidence="1 5">Belongs to the glycosyl hydrolase 1 family.</text>
</comment>
<evidence type="ECO:0000256" key="2">
    <source>
        <dbReference type="ARBA" id="ARBA00022801"/>
    </source>
</evidence>
<sequence length="379" mass="45248">MSLRFPKNFYWGAATSAYQVEGRIKNDWSSAGEKYDAGIACDHYNRFEEDFDLARKMNNNAHRFSIEWARIEPIEGKFNQAEIEHYRQVIQALKKRNLEPFVTLWHFTLPKWFADKGGWLDLGASQYFQRYAERMVNEFKDLVKFWVTMNEPDIYLAHSYFKGYWPPFSKSFFRTQQVLKTLVNTHKNIHRAVHKISPDSFVGITKFNTQYKGVLKFFSDYYWNHQILQAIKDHKRFFDFIGLDYYISHSLFEILKISRREKTDMGWEIRPEGIYNVLKDLERYKKPIFITENGLADAKDGKRVKFIIDHLKWVHKAIEDGVDVRGYFHWSLIDNFEWDKGFEPRFGLVEIDYKNNLKRNPRPSSKVYAEICKNNAVNT</sequence>
<dbReference type="Proteomes" id="UP000177810">
    <property type="component" value="Unassembled WGS sequence"/>
</dbReference>
<reference evidence="6 7" key="1">
    <citation type="journal article" date="2016" name="Nat. Commun.">
        <title>Thousands of microbial genomes shed light on interconnected biogeochemical processes in an aquifer system.</title>
        <authorList>
            <person name="Anantharaman K."/>
            <person name="Brown C.T."/>
            <person name="Hug L.A."/>
            <person name="Sharon I."/>
            <person name="Castelle C.J."/>
            <person name="Probst A.J."/>
            <person name="Thomas B.C."/>
            <person name="Singh A."/>
            <person name="Wilkins M.J."/>
            <person name="Karaoz U."/>
            <person name="Brodie E.L."/>
            <person name="Williams K.H."/>
            <person name="Hubbard S.S."/>
            <person name="Banfield J.F."/>
        </authorList>
    </citation>
    <scope>NUCLEOTIDE SEQUENCE [LARGE SCALE GENOMIC DNA]</scope>
</reference>
<evidence type="ECO:0008006" key="8">
    <source>
        <dbReference type="Google" id="ProtNLM"/>
    </source>
</evidence>
<proteinExistence type="inferred from homology"/>
<dbReference type="InterPro" id="IPR017853">
    <property type="entry name" value="GH"/>
</dbReference>
<comment type="caution">
    <text evidence="6">The sequence shown here is derived from an EMBL/GenBank/DDBJ whole genome shotgun (WGS) entry which is preliminary data.</text>
</comment>
<dbReference type="STRING" id="1801990.A2V69_00210"/>
<gene>
    <name evidence="6" type="ORF">A2V69_00210</name>
</gene>
<evidence type="ECO:0000256" key="5">
    <source>
        <dbReference type="RuleBase" id="RU003690"/>
    </source>
</evidence>
<evidence type="ECO:0000256" key="4">
    <source>
        <dbReference type="PROSITE-ProRule" id="PRU10055"/>
    </source>
</evidence>
<dbReference type="PANTHER" id="PTHR10353:SF209">
    <property type="entry name" value="GALACTOLIPID GALACTOSYLTRANSFERASE SFR2, CHLOROPLASTIC"/>
    <property type="match status" value="1"/>
</dbReference>
<evidence type="ECO:0000313" key="7">
    <source>
        <dbReference type="Proteomes" id="UP000177810"/>
    </source>
</evidence>
<protein>
    <recommendedName>
        <fullName evidence="8">Beta-glucosidase</fullName>
    </recommendedName>
</protein>
<evidence type="ECO:0000256" key="1">
    <source>
        <dbReference type="ARBA" id="ARBA00010838"/>
    </source>
</evidence>
<dbReference type="PROSITE" id="PS00572">
    <property type="entry name" value="GLYCOSYL_HYDROL_F1_1"/>
    <property type="match status" value="1"/>
</dbReference>
<dbReference type="Pfam" id="PF00232">
    <property type="entry name" value="Glyco_hydro_1"/>
    <property type="match status" value="2"/>
</dbReference>
<dbReference type="InterPro" id="IPR001360">
    <property type="entry name" value="Glyco_hydro_1"/>
</dbReference>
<feature type="active site" description="Nucleophile" evidence="4">
    <location>
        <position position="292"/>
    </location>
</feature>
<dbReference type="GO" id="GO:0008422">
    <property type="term" value="F:beta-glucosidase activity"/>
    <property type="evidence" value="ECO:0007669"/>
    <property type="project" value="TreeGrafter"/>
</dbReference>
<accession>A0A1G2F4N7</accession>
<keyword evidence="3" id="KW-0326">Glycosidase</keyword>
<evidence type="ECO:0000256" key="3">
    <source>
        <dbReference type="ARBA" id="ARBA00023295"/>
    </source>
</evidence>
<dbReference type="Gene3D" id="3.20.20.80">
    <property type="entry name" value="Glycosidases"/>
    <property type="match status" value="2"/>
</dbReference>
<evidence type="ECO:0000313" key="6">
    <source>
        <dbReference type="EMBL" id="OGZ33025.1"/>
    </source>
</evidence>
<dbReference type="EMBL" id="MHMT01000007">
    <property type="protein sequence ID" value="OGZ33025.1"/>
    <property type="molecule type" value="Genomic_DNA"/>
</dbReference>
<dbReference type="InterPro" id="IPR018120">
    <property type="entry name" value="Glyco_hydro_1_AS"/>
</dbReference>
<dbReference type="PANTHER" id="PTHR10353">
    <property type="entry name" value="GLYCOSYL HYDROLASE"/>
    <property type="match status" value="1"/>
</dbReference>
<dbReference type="GO" id="GO:0005975">
    <property type="term" value="P:carbohydrate metabolic process"/>
    <property type="evidence" value="ECO:0007669"/>
    <property type="project" value="InterPro"/>
</dbReference>
<dbReference type="SUPFAM" id="SSF51445">
    <property type="entry name" value="(Trans)glycosidases"/>
    <property type="match status" value="1"/>
</dbReference>
<dbReference type="PRINTS" id="PR00131">
    <property type="entry name" value="GLHYDRLASE1"/>
</dbReference>
<dbReference type="AlphaFoldDB" id="A0A1G2F4N7"/>
<organism evidence="6 7">
    <name type="scientific">Candidatus Portnoybacteria bacterium RBG_13_40_8</name>
    <dbReference type="NCBI Taxonomy" id="1801990"/>
    <lineage>
        <taxon>Bacteria</taxon>
        <taxon>Candidatus Portnoyibacteriota</taxon>
    </lineage>
</organism>
<name>A0A1G2F4N7_9BACT</name>